<keyword evidence="2" id="KW-1185">Reference proteome</keyword>
<accession>A0A118JST5</accession>
<evidence type="ECO:0000313" key="2">
    <source>
        <dbReference type="Proteomes" id="UP000243975"/>
    </source>
</evidence>
<dbReference type="Proteomes" id="UP000243975">
    <property type="component" value="Unassembled WGS sequence"/>
</dbReference>
<evidence type="ECO:0000313" key="1">
    <source>
        <dbReference type="EMBL" id="KVH88647.1"/>
    </source>
</evidence>
<dbReference type="Gramene" id="KVH88647">
    <property type="protein sequence ID" value="KVH88647"/>
    <property type="gene ID" value="Ccrd_026217"/>
</dbReference>
<protein>
    <submittedName>
        <fullName evidence="1">Uncharacterized protein</fullName>
    </submittedName>
</protein>
<gene>
    <name evidence="1" type="ORF">Ccrd_026217</name>
</gene>
<organism evidence="1 2">
    <name type="scientific">Cynara cardunculus var. scolymus</name>
    <name type="common">Globe artichoke</name>
    <name type="synonym">Cynara scolymus</name>
    <dbReference type="NCBI Taxonomy" id="59895"/>
    <lineage>
        <taxon>Eukaryota</taxon>
        <taxon>Viridiplantae</taxon>
        <taxon>Streptophyta</taxon>
        <taxon>Embryophyta</taxon>
        <taxon>Tracheophyta</taxon>
        <taxon>Spermatophyta</taxon>
        <taxon>Magnoliopsida</taxon>
        <taxon>eudicotyledons</taxon>
        <taxon>Gunneridae</taxon>
        <taxon>Pentapetalae</taxon>
        <taxon>asterids</taxon>
        <taxon>campanulids</taxon>
        <taxon>Asterales</taxon>
        <taxon>Asteraceae</taxon>
        <taxon>Carduoideae</taxon>
        <taxon>Cardueae</taxon>
        <taxon>Carduinae</taxon>
        <taxon>Cynara</taxon>
    </lineage>
</organism>
<sequence>MSLLVCRSIIPKQVLQRWENSLCESLILGSQRFYCPFKDCSSMLVDDDGGEAGLNKDERDSEDVMLMELAKRKKSAWLSAYFLHFSAGTIFNMGVDKNMKELELMLFANEMKNIGQVVKEIKGSVLIRLAWKNRKVASSMIDKDGIR</sequence>
<comment type="caution">
    <text evidence="1">The sequence shown here is derived from an EMBL/GenBank/DDBJ whole genome shotgun (WGS) entry which is preliminary data.</text>
</comment>
<dbReference type="EMBL" id="LEKV01005356">
    <property type="protein sequence ID" value="KVH88647.1"/>
    <property type="molecule type" value="Genomic_DNA"/>
</dbReference>
<reference evidence="1 2" key="1">
    <citation type="journal article" date="2016" name="Sci. Rep.">
        <title>The genome sequence of the outbreeding globe artichoke constructed de novo incorporating a phase-aware low-pass sequencing strategy of F1 progeny.</title>
        <authorList>
            <person name="Scaglione D."/>
            <person name="Reyes-Chin-Wo S."/>
            <person name="Acquadro A."/>
            <person name="Froenicke L."/>
            <person name="Portis E."/>
            <person name="Beitel C."/>
            <person name="Tirone M."/>
            <person name="Mauro R."/>
            <person name="Lo Monaco A."/>
            <person name="Mauromicale G."/>
            <person name="Faccioli P."/>
            <person name="Cattivelli L."/>
            <person name="Rieseberg L."/>
            <person name="Michelmore R."/>
            <person name="Lanteri S."/>
        </authorList>
    </citation>
    <scope>NUCLEOTIDE SEQUENCE [LARGE SCALE GENOMIC DNA]</scope>
    <source>
        <strain evidence="1">2C</strain>
    </source>
</reference>
<feature type="non-terminal residue" evidence="1">
    <location>
        <position position="147"/>
    </location>
</feature>
<proteinExistence type="predicted"/>
<dbReference type="STRING" id="59895.A0A118JST5"/>
<name>A0A118JST5_CYNCS</name>
<dbReference type="AlphaFoldDB" id="A0A118JST5"/>